<evidence type="ECO:0000313" key="2">
    <source>
        <dbReference type="EMBL" id="KAL0638258.1"/>
    </source>
</evidence>
<dbReference type="Gene3D" id="3.60.130.10">
    <property type="entry name" value="Clavaminate synthase-like"/>
    <property type="match status" value="1"/>
</dbReference>
<sequence length="558" mass="62978">MAISVIIGPNAEQASQKTTYATANRILDILERYRLRQRDGTSDRNAEGRKRFLPIVIKRVEAREPIHMVLPAFPFKSPNNDSKVIGTVPDKGEEIALAHLNGICNSIKDIYEPGAEITIASDGIVYNDLLGVSDRDVWIYGQTLRKISEKFDFTHIHFVRLRDLLGLDLSEPLTEESYVDQAPHFRDKLTEIHTPAGFDFRHEITNNEDAAATYRGYIRFLSKDLANTKKYETKTSKSAIKKRNEMVARRMMTRGKAFAAAVQANFGNYVRLSIHPSSGSTKFSISLFPHTSHNMTPWHATTVYGLDGSVATVHLDMLKASSNHELVCKDGVSWYYRERSTLYNWGNMAVYFEPLYPTGLIVTPVIGFTVPSLKDVDMEKVHRLAEYNSPVVLRGFADTEKEVIVSKAGKIGEIRQGEDINHNSSKLQIFTSSSQDKIASLFSSSRQLFEHLPDPLNVETLSNSTFSTHSDHSDWAYLIAPHPTLGTPCLRYQKTRYNTTAFQIDNNDQSILDVIDTLMYDRRVCYEHTWEAGDIVISDPVSTVYTHQGTPIDCINVD</sequence>
<keyword evidence="3" id="KW-1185">Reference proteome</keyword>
<dbReference type="InterPro" id="IPR007817">
    <property type="entry name" value="Isocyanide_synthase_DIT1"/>
</dbReference>
<gene>
    <name evidence="2" type="ORF">Q9L58_002715</name>
</gene>
<dbReference type="InterPro" id="IPR042098">
    <property type="entry name" value="TauD-like_sf"/>
</dbReference>
<comment type="caution">
    <text evidence="2">The sequence shown here is derived from an EMBL/GenBank/DDBJ whole genome shotgun (WGS) entry which is preliminary data.</text>
</comment>
<keyword evidence="1" id="KW-0560">Oxidoreductase</keyword>
<dbReference type="Proteomes" id="UP001447188">
    <property type="component" value="Unassembled WGS sequence"/>
</dbReference>
<evidence type="ECO:0008006" key="4">
    <source>
        <dbReference type="Google" id="ProtNLM"/>
    </source>
</evidence>
<dbReference type="PANTHER" id="PTHR37285:SF5">
    <property type="entry name" value="SPORE WALL MATURATION PROTEIN DIT1"/>
    <property type="match status" value="1"/>
</dbReference>
<evidence type="ECO:0000256" key="1">
    <source>
        <dbReference type="ARBA" id="ARBA00023002"/>
    </source>
</evidence>
<evidence type="ECO:0000313" key="3">
    <source>
        <dbReference type="Proteomes" id="UP001447188"/>
    </source>
</evidence>
<dbReference type="SUPFAM" id="SSF51197">
    <property type="entry name" value="Clavaminate synthase-like"/>
    <property type="match status" value="1"/>
</dbReference>
<dbReference type="PANTHER" id="PTHR37285">
    <property type="entry name" value="SPORE WALL MATURATION PROTEIN DIT1"/>
    <property type="match status" value="1"/>
</dbReference>
<proteinExistence type="predicted"/>
<dbReference type="EMBL" id="JBBBZM010000024">
    <property type="protein sequence ID" value="KAL0638258.1"/>
    <property type="molecule type" value="Genomic_DNA"/>
</dbReference>
<protein>
    <recommendedName>
        <fullName evidence="4">Pyoverdine biosynthesis</fullName>
    </recommendedName>
</protein>
<organism evidence="2 3">
    <name type="scientific">Discina gigas</name>
    <dbReference type="NCBI Taxonomy" id="1032678"/>
    <lineage>
        <taxon>Eukaryota</taxon>
        <taxon>Fungi</taxon>
        <taxon>Dikarya</taxon>
        <taxon>Ascomycota</taxon>
        <taxon>Pezizomycotina</taxon>
        <taxon>Pezizomycetes</taxon>
        <taxon>Pezizales</taxon>
        <taxon>Discinaceae</taxon>
        <taxon>Discina</taxon>
    </lineage>
</organism>
<accession>A0ABR3GR02</accession>
<dbReference type="Pfam" id="PF05141">
    <property type="entry name" value="DIT1_PvcA"/>
    <property type="match status" value="1"/>
</dbReference>
<name>A0ABR3GR02_9PEZI</name>
<reference evidence="2 3" key="1">
    <citation type="submission" date="2024-02" db="EMBL/GenBank/DDBJ databases">
        <title>Discinaceae phylogenomics.</title>
        <authorList>
            <person name="Dirks A.C."/>
            <person name="James T.Y."/>
        </authorList>
    </citation>
    <scope>NUCLEOTIDE SEQUENCE [LARGE SCALE GENOMIC DNA]</scope>
    <source>
        <strain evidence="2 3">ACD0624</strain>
    </source>
</reference>